<evidence type="ECO:0000313" key="1">
    <source>
        <dbReference type="EMBL" id="EGJ72122.1"/>
    </source>
</evidence>
<dbReference type="STRING" id="679937.Bcop_1945"/>
<organism evidence="1 2">
    <name type="scientific">Bacteroides coprosuis DSM 18011</name>
    <dbReference type="NCBI Taxonomy" id="679937"/>
    <lineage>
        <taxon>Bacteria</taxon>
        <taxon>Pseudomonadati</taxon>
        <taxon>Bacteroidota</taxon>
        <taxon>Bacteroidia</taxon>
        <taxon>Bacteroidales</taxon>
        <taxon>Bacteroidaceae</taxon>
        <taxon>Bacteroides</taxon>
    </lineage>
</organism>
<keyword evidence="2" id="KW-1185">Reference proteome</keyword>
<dbReference type="EMBL" id="CM001167">
    <property type="protein sequence ID" value="EGJ72122.1"/>
    <property type="molecule type" value="Genomic_DNA"/>
</dbReference>
<sequence length="260" mass="30513">MPNDKTLTQQTMKTLSFLIAFFAISVTAFSQRKKPPVGFADLLVPARAVKQFHFPMVRNATTGEWELQSSMPSLARTTTFYPNGKISSEEDIDHFSNKKFNKIFFYNAQGQLEKLGSRIIANGVVNDSVFVFTNYQKTEQGRRIYRNEDKNGNLYNQEKTVIEYKSNQILTRTDTAVDSLVLNSYEQPLIHSYRTKDYRVEYQYLYKEKQLYKIRTILNDQVLPKITNIEYLEYDEYGNWVKCIFSQSESKKLILREIKY</sequence>
<dbReference type="HOGENOM" id="CLU_1068142_0_0_10"/>
<gene>
    <name evidence="1" type="ORF">Bcop_1945</name>
</gene>
<evidence type="ECO:0000313" key="2">
    <source>
        <dbReference type="Proteomes" id="UP000018439"/>
    </source>
</evidence>
<reference evidence="1 2" key="1">
    <citation type="journal article" date="2011" name="Stand. Genomic Sci.">
        <title>Non-contiguous finished genome sequence of Bacteroides coprosuis type strain (PC139).</title>
        <authorList>
            <person name="Land M."/>
            <person name="Held B."/>
            <person name="Gronow S."/>
            <person name="Abt B."/>
            <person name="Lucas S."/>
            <person name="Del Rio T.G."/>
            <person name="Nolan M."/>
            <person name="Tice H."/>
            <person name="Cheng J.F."/>
            <person name="Pitluck S."/>
            <person name="Liolios K."/>
            <person name="Pagani I."/>
            <person name="Ivanova N."/>
            <person name="Mavromatis K."/>
            <person name="Mikhailova N."/>
            <person name="Pati A."/>
            <person name="Tapia R."/>
            <person name="Han C."/>
            <person name="Goodwin L."/>
            <person name="Chen A."/>
            <person name="Palaniappan K."/>
            <person name="Hauser L."/>
            <person name="Brambilla E.M."/>
            <person name="Rohde M."/>
            <person name="Goker M."/>
            <person name="Detter J.C."/>
            <person name="Woyke T."/>
            <person name="Bristow J."/>
            <person name="Eisen J.A."/>
            <person name="Markowitz V."/>
            <person name="Hugenholtz P."/>
            <person name="Kyrpides N.C."/>
            <person name="Klenk H.P."/>
            <person name="Lapidus A."/>
        </authorList>
    </citation>
    <scope>NUCLEOTIDE SEQUENCE [LARGE SCALE GENOMIC DNA]</scope>
    <source>
        <strain evidence="1 2">DSM 18011</strain>
    </source>
</reference>
<dbReference type="Proteomes" id="UP000018439">
    <property type="component" value="Chromosome"/>
</dbReference>
<proteinExistence type="predicted"/>
<protein>
    <submittedName>
        <fullName evidence="1">Uncharacterized protein</fullName>
    </submittedName>
</protein>
<dbReference type="AlphaFoldDB" id="F3ZSH0"/>
<accession>F3ZSH0</accession>
<name>F3ZSH0_9BACE</name>